<evidence type="ECO:0000313" key="2">
    <source>
        <dbReference type="Proteomes" id="UP000035489"/>
    </source>
</evidence>
<dbReference type="PATRIC" id="fig|1225564.3.peg.1568"/>
<gene>
    <name evidence="1" type="ORF">AA309_05515</name>
</gene>
<dbReference type="Proteomes" id="UP000035489">
    <property type="component" value="Unassembled WGS sequence"/>
</dbReference>
<dbReference type="EMBL" id="LCYG01000016">
    <property type="protein sequence ID" value="KLK93939.1"/>
    <property type="molecule type" value="Genomic_DNA"/>
</dbReference>
<accession>A0A0H1RFW3</accession>
<reference evidence="1 2" key="1">
    <citation type="submission" date="2015-05" db="EMBL/GenBank/DDBJ databases">
        <title>Draft genome sequence of Microvirga vignae strain BR3299, a novel nitrogen fixing bacteria isolated from Brazil semi-aired region.</title>
        <authorList>
            <person name="Zilli J.E."/>
            <person name="Passos S.R."/>
            <person name="Leite J."/>
            <person name="Baldani J.I."/>
            <person name="Xavier G.R."/>
            <person name="Rumjaneck N.G."/>
            <person name="Simoes-Araujo J.L."/>
        </authorList>
    </citation>
    <scope>NUCLEOTIDE SEQUENCE [LARGE SCALE GENOMIC DNA]</scope>
    <source>
        <strain evidence="1 2">BR3299</strain>
    </source>
</reference>
<keyword evidence="2" id="KW-1185">Reference proteome</keyword>
<comment type="caution">
    <text evidence="1">The sequence shown here is derived from an EMBL/GenBank/DDBJ whole genome shotgun (WGS) entry which is preliminary data.</text>
</comment>
<organism evidence="1 2">
    <name type="scientific">Microvirga vignae</name>
    <dbReference type="NCBI Taxonomy" id="1225564"/>
    <lineage>
        <taxon>Bacteria</taxon>
        <taxon>Pseudomonadati</taxon>
        <taxon>Pseudomonadota</taxon>
        <taxon>Alphaproteobacteria</taxon>
        <taxon>Hyphomicrobiales</taxon>
        <taxon>Methylobacteriaceae</taxon>
        <taxon>Microvirga</taxon>
    </lineage>
</organism>
<sequence>MTSEHLWLEPLPDGNVLIPRNQMPRHTGYASQTWAKWACEGRGLRQVRIGRKVYYRASDVREWLESQNSPQT</sequence>
<evidence type="ECO:0008006" key="3">
    <source>
        <dbReference type="Google" id="ProtNLM"/>
    </source>
</evidence>
<proteinExistence type="predicted"/>
<evidence type="ECO:0000313" key="1">
    <source>
        <dbReference type="EMBL" id="KLK93939.1"/>
    </source>
</evidence>
<name>A0A0H1RFW3_9HYPH</name>
<protein>
    <recommendedName>
        <fullName evidence="3">Helix-turn-helix domain-containing protein</fullName>
    </recommendedName>
</protein>
<dbReference type="AlphaFoldDB" id="A0A0H1RFW3"/>